<dbReference type="PANTHER" id="PTHR31170">
    <property type="entry name" value="BNAC04G53230D PROTEIN"/>
    <property type="match status" value="1"/>
</dbReference>
<evidence type="ECO:0000313" key="2">
    <source>
        <dbReference type="Proteomes" id="UP000026962"/>
    </source>
</evidence>
<dbReference type="AlphaFoldDB" id="A0A0E0JK72"/>
<evidence type="ECO:0000313" key="1">
    <source>
        <dbReference type="EnsemblPlants" id="OPUNC01G20160.1"/>
    </source>
</evidence>
<dbReference type="Gramene" id="OPUNC01G20160.1">
    <property type="protein sequence ID" value="OPUNC01G20160.1"/>
    <property type="gene ID" value="OPUNC01G20160"/>
</dbReference>
<sequence>MEVGAAAHHLPGPAFLRESSQTSYEPRMVSIGPYYHGASALRAMEDHKWRYLHDLLSRSGGAGVAVVTASALVAEMREHPIGLNTDDFVRMLLLDGCFILEFFFKWHTKQPDALCNVGWGLTL</sequence>
<dbReference type="Proteomes" id="UP000026962">
    <property type="component" value="Chromosome 1"/>
</dbReference>
<name>A0A0E0JK72_ORYPU</name>
<organism evidence="1">
    <name type="scientific">Oryza punctata</name>
    <name type="common">Red rice</name>
    <dbReference type="NCBI Taxonomy" id="4537"/>
    <lineage>
        <taxon>Eukaryota</taxon>
        <taxon>Viridiplantae</taxon>
        <taxon>Streptophyta</taxon>
        <taxon>Embryophyta</taxon>
        <taxon>Tracheophyta</taxon>
        <taxon>Spermatophyta</taxon>
        <taxon>Magnoliopsida</taxon>
        <taxon>Liliopsida</taxon>
        <taxon>Poales</taxon>
        <taxon>Poaceae</taxon>
        <taxon>BOP clade</taxon>
        <taxon>Oryzoideae</taxon>
        <taxon>Oryzeae</taxon>
        <taxon>Oryzinae</taxon>
        <taxon>Oryza</taxon>
    </lineage>
</organism>
<dbReference type="HOGENOM" id="CLU_2018954_0_0_1"/>
<reference evidence="1" key="1">
    <citation type="submission" date="2015-04" db="UniProtKB">
        <authorList>
            <consortium name="EnsemblPlants"/>
        </authorList>
    </citation>
    <scope>IDENTIFICATION</scope>
</reference>
<dbReference type="Pfam" id="PF03140">
    <property type="entry name" value="DUF247"/>
    <property type="match status" value="1"/>
</dbReference>
<dbReference type="PANTHER" id="PTHR31170:SF18">
    <property type="entry name" value="(WILD MALAYSIAN BANANA) HYPOTHETICAL PROTEIN"/>
    <property type="match status" value="1"/>
</dbReference>
<proteinExistence type="predicted"/>
<dbReference type="EnsemblPlants" id="OPUNC01G20160.1">
    <property type="protein sequence ID" value="OPUNC01G20160.1"/>
    <property type="gene ID" value="OPUNC01G20160"/>
</dbReference>
<dbReference type="OMA" id="EMREHPI"/>
<dbReference type="InterPro" id="IPR004158">
    <property type="entry name" value="DUF247_pln"/>
</dbReference>
<dbReference type="STRING" id="4537.A0A0E0JK72"/>
<keyword evidence="2" id="KW-1185">Reference proteome</keyword>
<protein>
    <submittedName>
        <fullName evidence="1">Uncharacterized protein</fullName>
    </submittedName>
</protein>
<reference evidence="1" key="2">
    <citation type="submission" date="2018-05" db="EMBL/GenBank/DDBJ databases">
        <title>OpunRS2 (Oryza punctata Reference Sequence Version 2).</title>
        <authorList>
            <person name="Zhang J."/>
            <person name="Kudrna D."/>
            <person name="Lee S."/>
            <person name="Talag J."/>
            <person name="Welchert J."/>
            <person name="Wing R.A."/>
        </authorList>
    </citation>
    <scope>NUCLEOTIDE SEQUENCE [LARGE SCALE GENOMIC DNA]</scope>
</reference>
<accession>A0A0E0JK72</accession>